<dbReference type="InterPro" id="IPR012440">
    <property type="entry name" value="DUF1641"/>
</dbReference>
<evidence type="ECO:0000313" key="2">
    <source>
        <dbReference type="Proteomes" id="UP000625568"/>
    </source>
</evidence>
<reference evidence="1 2" key="1">
    <citation type="submission" date="2021-02" db="EMBL/GenBank/DDBJ databases">
        <title>FDA dAtabase for Regulatory Grade micrObial Sequences (FDA-ARGOS): Supporting development and validation of Infectious Disease Dx tests.</title>
        <authorList>
            <person name="Minogue T."/>
            <person name="Wolcott M."/>
            <person name="Wasieloski L."/>
            <person name="Aguilar W."/>
            <person name="Moore D."/>
            <person name="Jaissle J."/>
            <person name="Tallon L."/>
            <person name="Sadzewicz L."/>
            <person name="Zhao X."/>
            <person name="Boylan J."/>
            <person name="Ott S."/>
            <person name="Bowen H."/>
            <person name="Vavikolanu K."/>
            <person name="Mehta A."/>
            <person name="Aluvathingal J."/>
            <person name="Nadendla S."/>
            <person name="Yan Y."/>
            <person name="Sichtig H."/>
        </authorList>
    </citation>
    <scope>NUCLEOTIDE SEQUENCE [LARGE SCALE GENOMIC DNA]</scope>
    <source>
        <strain evidence="1 2">FDAARGOS_1272</strain>
    </source>
</reference>
<gene>
    <name evidence="1" type="ORF">I6K02_13345</name>
</gene>
<dbReference type="Pfam" id="PF07849">
    <property type="entry name" value="DUF1641"/>
    <property type="match status" value="1"/>
</dbReference>
<dbReference type="AlphaFoldDB" id="A0A892IAJ2"/>
<protein>
    <submittedName>
        <fullName evidence="1">DUF1641 domain-containing protein</fullName>
    </submittedName>
</protein>
<proteinExistence type="predicted"/>
<keyword evidence="2" id="KW-1185">Reference proteome</keyword>
<dbReference type="EMBL" id="CP069482">
    <property type="protein sequence ID" value="QRO78944.1"/>
    <property type="molecule type" value="Genomic_DNA"/>
</dbReference>
<organism evidence="1 2">
    <name type="scientific">Burkholderia dolosa</name>
    <dbReference type="NCBI Taxonomy" id="152500"/>
    <lineage>
        <taxon>Bacteria</taxon>
        <taxon>Pseudomonadati</taxon>
        <taxon>Pseudomonadota</taxon>
        <taxon>Betaproteobacteria</taxon>
        <taxon>Burkholderiales</taxon>
        <taxon>Burkholderiaceae</taxon>
        <taxon>Burkholderia</taxon>
        <taxon>Burkholderia cepacia complex</taxon>
    </lineage>
</organism>
<dbReference type="Proteomes" id="UP000625568">
    <property type="component" value="Chromosome 1"/>
</dbReference>
<sequence length="127" mass="13508">MSGTQAVEAAAPDWSPLHAKLQPLVDGGRFDNIVDLLSVVSDLVDFADPALVEKLSKTFEEIVAASATAGGALRIASAEARRQPDAPSLRALWATARDPDTRRGIGIVLRTLQIVGRLHADERASAR</sequence>
<name>A0A892IAJ2_9BURK</name>
<accession>A0A892IAJ2</accession>
<evidence type="ECO:0000313" key="1">
    <source>
        <dbReference type="EMBL" id="QRO78944.1"/>
    </source>
</evidence>